<comment type="caution">
    <text evidence="2">The sequence shown here is derived from an EMBL/GenBank/DDBJ whole genome shotgun (WGS) entry which is preliminary data.</text>
</comment>
<name>A0ABU6JIN4_9BURK</name>
<evidence type="ECO:0000259" key="1">
    <source>
        <dbReference type="Pfam" id="PF03527"/>
    </source>
</evidence>
<protein>
    <submittedName>
        <fullName evidence="2">RHS domain-containing protein</fullName>
    </submittedName>
</protein>
<reference evidence="2 3" key="1">
    <citation type="submission" date="2023-10" db="EMBL/GenBank/DDBJ databases">
        <title>Noviherbaspirillum sp. CPCC 100848 genome assembly.</title>
        <authorList>
            <person name="Li X.Y."/>
            <person name="Fang X.M."/>
        </authorList>
    </citation>
    <scope>NUCLEOTIDE SEQUENCE [LARGE SCALE GENOMIC DNA]</scope>
    <source>
        <strain evidence="2 3">CPCC 100848</strain>
    </source>
</reference>
<accession>A0ABU6JIN4</accession>
<keyword evidence="3" id="KW-1185">Reference proteome</keyword>
<evidence type="ECO:0000313" key="2">
    <source>
        <dbReference type="EMBL" id="MEC4723115.1"/>
    </source>
</evidence>
<dbReference type="EMBL" id="JAWIIV010000044">
    <property type="protein sequence ID" value="MEC4723115.1"/>
    <property type="molecule type" value="Genomic_DNA"/>
</dbReference>
<evidence type="ECO:0000313" key="3">
    <source>
        <dbReference type="Proteomes" id="UP001352263"/>
    </source>
</evidence>
<organism evidence="2 3">
    <name type="scientific">Noviherbaspirillum album</name>
    <dbReference type="NCBI Taxonomy" id="3080276"/>
    <lineage>
        <taxon>Bacteria</taxon>
        <taxon>Pseudomonadati</taxon>
        <taxon>Pseudomonadota</taxon>
        <taxon>Betaproteobacteria</taxon>
        <taxon>Burkholderiales</taxon>
        <taxon>Oxalobacteraceae</taxon>
        <taxon>Noviherbaspirillum</taxon>
    </lineage>
</organism>
<proteinExistence type="predicted"/>
<dbReference type="Gene3D" id="2.180.10.10">
    <property type="entry name" value="RHS repeat-associated core"/>
    <property type="match status" value="1"/>
</dbReference>
<dbReference type="Proteomes" id="UP001352263">
    <property type="component" value="Unassembled WGS sequence"/>
</dbReference>
<dbReference type="InterPro" id="IPR001826">
    <property type="entry name" value="RHS"/>
</dbReference>
<sequence>MPLAQVNRTCAQDGEAEQSAKKAQVFHIHTDHLGTPREMTDEQGQLHWSTTYQAWGNVLRVEEPVPIEQDEAFHRLSRFCLLHVIP</sequence>
<feature type="domain" description="RHS protein conserved region" evidence="1">
    <location>
        <begin position="25"/>
        <end position="60"/>
    </location>
</feature>
<gene>
    <name evidence="2" type="ORF">RY831_28555</name>
</gene>
<dbReference type="Pfam" id="PF03527">
    <property type="entry name" value="RHS"/>
    <property type="match status" value="1"/>
</dbReference>
<dbReference type="RefSeq" id="WP_326509738.1">
    <property type="nucleotide sequence ID" value="NZ_JAWIIV010000044.1"/>
</dbReference>